<feature type="non-terminal residue" evidence="2">
    <location>
        <position position="1"/>
    </location>
</feature>
<dbReference type="EMBL" id="LWDX02071288">
    <property type="protein sequence ID" value="OEL14048.1"/>
    <property type="molecule type" value="Genomic_DNA"/>
</dbReference>
<dbReference type="AlphaFoldDB" id="A0A1E5UMK5"/>
<comment type="caution">
    <text evidence="2">The sequence shown here is derived from an EMBL/GenBank/DDBJ whole genome shotgun (WGS) entry which is preliminary data.</text>
</comment>
<name>A0A1E5UMK5_9POAL</name>
<proteinExistence type="predicted"/>
<feature type="region of interest" description="Disordered" evidence="1">
    <location>
        <begin position="59"/>
        <end position="110"/>
    </location>
</feature>
<feature type="compositionally biased region" description="Basic and acidic residues" evidence="1">
    <location>
        <begin position="70"/>
        <end position="83"/>
    </location>
</feature>
<organism evidence="2 3">
    <name type="scientific">Dichanthelium oligosanthes</name>
    <dbReference type="NCBI Taxonomy" id="888268"/>
    <lineage>
        <taxon>Eukaryota</taxon>
        <taxon>Viridiplantae</taxon>
        <taxon>Streptophyta</taxon>
        <taxon>Embryophyta</taxon>
        <taxon>Tracheophyta</taxon>
        <taxon>Spermatophyta</taxon>
        <taxon>Magnoliopsida</taxon>
        <taxon>Liliopsida</taxon>
        <taxon>Poales</taxon>
        <taxon>Poaceae</taxon>
        <taxon>PACMAD clade</taxon>
        <taxon>Panicoideae</taxon>
        <taxon>Panicodae</taxon>
        <taxon>Paniceae</taxon>
        <taxon>Dichantheliinae</taxon>
        <taxon>Dichanthelium</taxon>
    </lineage>
</organism>
<evidence type="ECO:0000313" key="3">
    <source>
        <dbReference type="Proteomes" id="UP000095767"/>
    </source>
</evidence>
<evidence type="ECO:0000313" key="2">
    <source>
        <dbReference type="EMBL" id="OEL14048.1"/>
    </source>
</evidence>
<keyword evidence="3" id="KW-1185">Reference proteome</keyword>
<dbReference type="Proteomes" id="UP000095767">
    <property type="component" value="Unassembled WGS sequence"/>
</dbReference>
<sequence length="137" mass="14586">LRRGACDSAKVLACTGTNPDDANTVRHGSGVLPMAVVPWRATTRGSTPGWTRNRSILATASASEPTASMERLEQVRSEGELRAVRPATTGASPAAGRRISPPAPRPRLGGALRRRSCARCGTTALPVCVSWRSRQRR</sequence>
<gene>
    <name evidence="2" type="ORF">BAE44_0024933</name>
</gene>
<evidence type="ECO:0000256" key="1">
    <source>
        <dbReference type="SAM" id="MobiDB-lite"/>
    </source>
</evidence>
<protein>
    <submittedName>
        <fullName evidence="2">Uncharacterized protein</fullName>
    </submittedName>
</protein>
<accession>A0A1E5UMK5</accession>
<reference evidence="2 3" key="1">
    <citation type="submission" date="2016-09" db="EMBL/GenBank/DDBJ databases">
        <title>The draft genome of Dichanthelium oligosanthes: A C3 panicoid grass species.</title>
        <authorList>
            <person name="Studer A.J."/>
            <person name="Schnable J.C."/>
            <person name="Brutnell T.P."/>
        </authorList>
    </citation>
    <scope>NUCLEOTIDE SEQUENCE [LARGE SCALE GENOMIC DNA]</scope>
    <source>
        <strain evidence="3">cv. Kellogg 1175</strain>
        <tissue evidence="2">Leaf</tissue>
    </source>
</reference>